<evidence type="ECO:0008006" key="3">
    <source>
        <dbReference type="Google" id="ProtNLM"/>
    </source>
</evidence>
<dbReference type="InterPro" id="IPR052523">
    <property type="entry name" value="Trichothecene_AcTrans"/>
</dbReference>
<keyword evidence="2" id="KW-1185">Reference proteome</keyword>
<name>A0A0D2PGL9_HYPSF</name>
<dbReference type="InterPro" id="IPR016181">
    <property type="entry name" value="Acyl_CoA_acyltransferase"/>
</dbReference>
<dbReference type="PANTHER" id="PTHR42791">
    <property type="entry name" value="GNAT FAMILY ACETYLTRANSFERASE"/>
    <property type="match status" value="1"/>
</dbReference>
<dbReference type="AlphaFoldDB" id="A0A0D2PGL9"/>
<reference evidence="2" key="1">
    <citation type="submission" date="2014-04" db="EMBL/GenBank/DDBJ databases">
        <title>Evolutionary Origins and Diversification of the Mycorrhizal Mutualists.</title>
        <authorList>
            <consortium name="DOE Joint Genome Institute"/>
            <consortium name="Mycorrhizal Genomics Consortium"/>
            <person name="Kohler A."/>
            <person name="Kuo A."/>
            <person name="Nagy L.G."/>
            <person name="Floudas D."/>
            <person name="Copeland A."/>
            <person name="Barry K.W."/>
            <person name="Cichocki N."/>
            <person name="Veneault-Fourrey C."/>
            <person name="LaButti K."/>
            <person name="Lindquist E.A."/>
            <person name="Lipzen A."/>
            <person name="Lundell T."/>
            <person name="Morin E."/>
            <person name="Murat C."/>
            <person name="Riley R."/>
            <person name="Ohm R."/>
            <person name="Sun H."/>
            <person name="Tunlid A."/>
            <person name="Henrissat B."/>
            <person name="Grigoriev I.V."/>
            <person name="Hibbett D.S."/>
            <person name="Martin F."/>
        </authorList>
    </citation>
    <scope>NUCLEOTIDE SEQUENCE [LARGE SCALE GENOMIC DNA]</scope>
    <source>
        <strain evidence="2">FD-334 SS-4</strain>
    </source>
</reference>
<dbReference type="OMA" id="WWLHMAM"/>
<dbReference type="SUPFAM" id="SSF55729">
    <property type="entry name" value="Acyl-CoA N-acyltransferases (Nat)"/>
    <property type="match status" value="1"/>
</dbReference>
<evidence type="ECO:0000313" key="2">
    <source>
        <dbReference type="Proteomes" id="UP000054270"/>
    </source>
</evidence>
<dbReference type="OrthoDB" id="61113at2759"/>
<sequence length="224" mass="25402">MPPFRVQRVLNPTEARLAEAANLFTDLMKNNLGALSLAGGEASLMNYQALALLRVGSLYGEYYEATDDEGNLLGFTMWMPPGQEMFSTEEQRRLGFNYFMQMLSSEAENYFKTKYVAQFPGFVASLLGPRGKIDSWWLHMAMIRHDRQRKGVLRALVDIVRAKAEDAGEYLATCTTNDDNIRVYTGLGFAYKGSTEMESPWGKWPIHVFKMDFADKKAPSNHLE</sequence>
<organism evidence="1 2">
    <name type="scientific">Hypholoma sublateritium (strain FD-334 SS-4)</name>
    <dbReference type="NCBI Taxonomy" id="945553"/>
    <lineage>
        <taxon>Eukaryota</taxon>
        <taxon>Fungi</taxon>
        <taxon>Dikarya</taxon>
        <taxon>Basidiomycota</taxon>
        <taxon>Agaricomycotina</taxon>
        <taxon>Agaricomycetes</taxon>
        <taxon>Agaricomycetidae</taxon>
        <taxon>Agaricales</taxon>
        <taxon>Agaricineae</taxon>
        <taxon>Strophariaceae</taxon>
        <taxon>Hypholoma</taxon>
    </lineage>
</organism>
<dbReference type="Proteomes" id="UP000054270">
    <property type="component" value="Unassembled WGS sequence"/>
</dbReference>
<accession>A0A0D2PGL9</accession>
<protein>
    <recommendedName>
        <fullName evidence="3">N-acetyltransferase domain-containing protein</fullName>
    </recommendedName>
</protein>
<dbReference type="EMBL" id="KN817580">
    <property type="protein sequence ID" value="KJA19230.1"/>
    <property type="molecule type" value="Genomic_DNA"/>
</dbReference>
<gene>
    <name evidence="1" type="ORF">HYPSUDRAFT_69399</name>
</gene>
<evidence type="ECO:0000313" key="1">
    <source>
        <dbReference type="EMBL" id="KJA19230.1"/>
    </source>
</evidence>
<dbReference type="STRING" id="945553.A0A0D2PGL9"/>
<proteinExistence type="predicted"/>
<dbReference type="PANTHER" id="PTHR42791:SF1">
    <property type="entry name" value="N-ACETYLTRANSFERASE DOMAIN-CONTAINING PROTEIN"/>
    <property type="match status" value="1"/>
</dbReference>
<dbReference type="Gene3D" id="3.40.630.30">
    <property type="match status" value="1"/>
</dbReference>